<comment type="caution">
    <text evidence="1">The sequence shown here is derived from an EMBL/GenBank/DDBJ whole genome shotgun (WGS) entry which is preliminary data.</text>
</comment>
<dbReference type="RefSeq" id="WP_323438269.1">
    <property type="nucleotide sequence ID" value="NZ_JAYFUH010000072.1"/>
</dbReference>
<dbReference type="PROSITE" id="PS51257">
    <property type="entry name" value="PROKAR_LIPOPROTEIN"/>
    <property type="match status" value="1"/>
</dbReference>
<proteinExistence type="predicted"/>
<reference evidence="1 2" key="1">
    <citation type="submission" date="2023-12" db="EMBL/GenBank/DDBJ databases">
        <title>Stenotrophomonas guangdongensis sp. nov., isolated from wilted pepper plants (Capsicum annuum).</title>
        <authorList>
            <person name="Qiu M."/>
            <person name="Li Y."/>
            <person name="Liu Q."/>
            <person name="Zhang X."/>
            <person name="Huang Y."/>
            <person name="Guo R."/>
            <person name="Hu M."/>
            <person name="Zhou J."/>
            <person name="Zhou X."/>
        </authorList>
    </citation>
    <scope>NUCLEOTIDE SEQUENCE [LARGE SCALE GENOMIC DNA]</scope>
    <source>
        <strain evidence="1 2">MH1</strain>
    </source>
</reference>
<organism evidence="1 2">
    <name type="scientific">Stenotrophomonas capsici</name>
    <dbReference type="NCBI Taxonomy" id="3110230"/>
    <lineage>
        <taxon>Bacteria</taxon>
        <taxon>Pseudomonadati</taxon>
        <taxon>Pseudomonadota</taxon>
        <taxon>Gammaproteobacteria</taxon>
        <taxon>Lysobacterales</taxon>
        <taxon>Lysobacteraceae</taxon>
        <taxon>Stenotrophomonas</taxon>
    </lineage>
</organism>
<evidence type="ECO:0000313" key="1">
    <source>
        <dbReference type="EMBL" id="MEA5667133.1"/>
    </source>
</evidence>
<accession>A0ABU5V2U1</accession>
<sequence length="205" mass="21439">MKRIEVVTLAACALLAVAGCKKEEALTQKGDINLAGCEVPAGLTPAEAEALGCPSEEAGPVLASGPVALASDETVINEALTRVAFTFDQSEEDVEARRFAEGDLNGDGVSDKVVLFVLQATNGGNAYATHVAGFVSEGGVLRYTDAIPVAGYGEGVQEFSVQDGTLTMRILTQGPDDPTCCPSVEKRVSYLLHHGKFIEANPVRN</sequence>
<dbReference type="EMBL" id="JAYFUH010000072">
    <property type="protein sequence ID" value="MEA5667133.1"/>
    <property type="molecule type" value="Genomic_DNA"/>
</dbReference>
<evidence type="ECO:0000313" key="2">
    <source>
        <dbReference type="Proteomes" id="UP001301653"/>
    </source>
</evidence>
<name>A0ABU5V2U1_9GAMM</name>
<dbReference type="Proteomes" id="UP001301653">
    <property type="component" value="Unassembled WGS sequence"/>
</dbReference>
<keyword evidence="2" id="KW-1185">Reference proteome</keyword>
<evidence type="ECO:0008006" key="3">
    <source>
        <dbReference type="Google" id="ProtNLM"/>
    </source>
</evidence>
<gene>
    <name evidence="1" type="ORF">VA603_06235</name>
</gene>
<protein>
    <recommendedName>
        <fullName evidence="3">Lipoprotein</fullName>
    </recommendedName>
</protein>